<evidence type="ECO:0000313" key="4">
    <source>
        <dbReference type="Proteomes" id="UP001060018"/>
    </source>
</evidence>
<dbReference type="OrthoDB" id="4955353at2"/>
<accession>A0A5B8HYE8</accession>
<protein>
    <submittedName>
        <fullName evidence="2">DUF998 domain-containing protein</fullName>
    </submittedName>
</protein>
<dbReference type="EMBL" id="CP102487">
    <property type="protein sequence ID" value="UUX60263.1"/>
    <property type="molecule type" value="Genomic_DNA"/>
</dbReference>
<evidence type="ECO:0000313" key="1">
    <source>
        <dbReference type="EMBL" id="QDY64959.1"/>
    </source>
</evidence>
<gene>
    <name evidence="1" type="ORF">FQA45_00745</name>
    <name evidence="2" type="ORF">NUH22_06530</name>
</gene>
<reference evidence="1 3" key="1">
    <citation type="submission" date="2019-07" db="EMBL/GenBank/DDBJ databases">
        <title>Complete Genome Sequence of drought tolerant Plant Growth-Promoting Rhizobacterium Glutamicibacter halophytocola DR408.</title>
        <authorList>
            <person name="Nishu S.D."/>
            <person name="Lee T.K."/>
        </authorList>
    </citation>
    <scope>NUCLEOTIDE SEQUENCE [LARGE SCALE GENOMIC DNA]</scope>
    <source>
        <strain evidence="1 3">DR408</strain>
    </source>
</reference>
<evidence type="ECO:0000313" key="2">
    <source>
        <dbReference type="EMBL" id="UUX60263.1"/>
    </source>
</evidence>
<organism evidence="2 4">
    <name type="scientific">Glutamicibacter halophytocola</name>
    <dbReference type="NCBI Taxonomy" id="1933880"/>
    <lineage>
        <taxon>Bacteria</taxon>
        <taxon>Bacillati</taxon>
        <taxon>Actinomycetota</taxon>
        <taxon>Actinomycetes</taxon>
        <taxon>Micrococcales</taxon>
        <taxon>Micrococcaceae</taxon>
        <taxon>Glutamicibacter</taxon>
    </lineage>
</organism>
<dbReference type="AlphaFoldDB" id="A0A5B8HYE8"/>
<dbReference type="Pfam" id="PF06197">
    <property type="entry name" value="DUF998"/>
    <property type="match status" value="1"/>
</dbReference>
<name>A0A5B8HYE8_9MICC</name>
<dbReference type="RefSeq" id="WP_146274881.1">
    <property type="nucleotide sequence ID" value="NZ_CP042260.1"/>
</dbReference>
<dbReference type="Proteomes" id="UP000320717">
    <property type="component" value="Chromosome"/>
</dbReference>
<dbReference type="InterPro" id="IPR009339">
    <property type="entry name" value="DUF998"/>
</dbReference>
<dbReference type="EMBL" id="CP042260">
    <property type="protein sequence ID" value="QDY64959.1"/>
    <property type="molecule type" value="Genomic_DNA"/>
</dbReference>
<dbReference type="Proteomes" id="UP001060018">
    <property type="component" value="Chromosome"/>
</dbReference>
<reference evidence="2" key="2">
    <citation type="journal article" date="2022" name="Pest Manag. Sci.">
        <title>Glutamicibacter halophytocola-mediated host fitness of potato tuber moth on Solanaceae crops.</title>
        <authorList>
            <person name="Wang W."/>
            <person name="Xiao G."/>
            <person name="Du G."/>
            <person name="Chang L."/>
            <person name="Yang Y."/>
            <person name="Ye J."/>
            <person name="Chen B."/>
        </authorList>
    </citation>
    <scope>NUCLEOTIDE SEQUENCE</scope>
    <source>
        <strain evidence="2">S2</strain>
    </source>
</reference>
<proteinExistence type="predicted"/>
<evidence type="ECO:0000313" key="3">
    <source>
        <dbReference type="Proteomes" id="UP000320717"/>
    </source>
</evidence>
<sequence>MIRPQVIYRSALCGGALAYSSGMVSEAAAGWKLDPRITLLSELAARDRAGRRIFQAADVVAGTLFLAASAVRQHPSARPLRCSLAVLGAATIADALSPLDYPISHEHLRPAYRGGQGSSSISHRAHYVTTGVAGFAIAAICLLDWRAQRRGTAALRKVAGPAVVFGQLAGLAALASPRLAPGLVQRVQTLGFTLVCLDLARRGVAPPHPGL</sequence>
<keyword evidence="3" id="KW-1185">Reference proteome</keyword>